<evidence type="ECO:0000256" key="4">
    <source>
        <dbReference type="PROSITE-ProRule" id="PRU00282"/>
    </source>
</evidence>
<keyword evidence="2 4" id="KW-0812">Transmembrane</keyword>
<accession>A0A835XHH9</accession>
<dbReference type="EMBL" id="JAEHOE010000155">
    <property type="protein sequence ID" value="KAG2484188.1"/>
    <property type="molecule type" value="Genomic_DNA"/>
</dbReference>
<name>A0A835XHH9_9CHLO</name>
<evidence type="ECO:0000256" key="2">
    <source>
        <dbReference type="ARBA" id="ARBA00022692"/>
    </source>
</evidence>
<dbReference type="PANTHER" id="PTHR47567:SF1">
    <property type="entry name" value="NAD-DEPENDENT EPIMERASE_DEHYDRATASE DOMAIN-CONTAINING PROTEIN"/>
    <property type="match status" value="1"/>
</dbReference>
<dbReference type="InterPro" id="IPR018108">
    <property type="entry name" value="MCP_transmembrane"/>
</dbReference>
<dbReference type="OrthoDB" id="409948at2759"/>
<dbReference type="Pfam" id="PF00153">
    <property type="entry name" value="Mito_carr"/>
    <property type="match status" value="2"/>
</dbReference>
<evidence type="ECO:0000313" key="7">
    <source>
        <dbReference type="Proteomes" id="UP000612055"/>
    </source>
</evidence>
<dbReference type="PROSITE" id="PS50920">
    <property type="entry name" value="SOLCAR"/>
    <property type="match status" value="1"/>
</dbReference>
<sequence length="418" mass="43763">MACSSSQSLVLAPAQLSFAVERADGGFSLGKALKRGSSPAVVPMGSCPVVSTGAACSFTTRGSAVAGRKLASRRAVARSRLAGAPFASLSLAAVTMSAPSAASGSAEPKKKKSMSEILSVAGKKALSGGVPGMVAMGIQVLSLMWLRTTINYQYRYGTTTMEAIRTLYAQGGIPRFYQGLAPALIQGPLSRFGDTAANTGTLALLENVDMPVAFKTVAASLAAGAFRIVLMPVDACKTILQVEGKNGFAALMNKVKVGGPSVLYHGALAASVATFVGHYPWFATYNSLNAFLPKYEDDLVKKLLRSAFIGFCSSFVSDCCSNSIRVIKTTKQTATIPMTYTEVVKEIVAKEGVSGLFFRGLGTKIITNGIQGIMFSVMWRLGQDYWNKQAAEKEAAEKAAADAADKAAAAAADPKKKK</sequence>
<dbReference type="SUPFAM" id="SSF103506">
    <property type="entry name" value="Mitochondrial carrier"/>
    <property type="match status" value="1"/>
</dbReference>
<feature type="repeat" description="Solcar" evidence="4">
    <location>
        <begin position="210"/>
        <end position="291"/>
    </location>
</feature>
<protein>
    <recommendedName>
        <fullName evidence="8">Mitochondrial carrier protein</fullName>
    </recommendedName>
</protein>
<evidence type="ECO:0000256" key="5">
    <source>
        <dbReference type="RuleBase" id="RU000488"/>
    </source>
</evidence>
<reference evidence="6" key="1">
    <citation type="journal article" date="2020" name="bioRxiv">
        <title>Comparative genomics of Chlamydomonas.</title>
        <authorList>
            <person name="Craig R.J."/>
            <person name="Hasan A.R."/>
            <person name="Ness R.W."/>
            <person name="Keightley P.D."/>
        </authorList>
    </citation>
    <scope>NUCLEOTIDE SEQUENCE</scope>
    <source>
        <strain evidence="6">CCAP 11/70</strain>
    </source>
</reference>
<evidence type="ECO:0000313" key="6">
    <source>
        <dbReference type="EMBL" id="KAG2484188.1"/>
    </source>
</evidence>
<comment type="caution">
    <text evidence="6">The sequence shown here is derived from an EMBL/GenBank/DDBJ whole genome shotgun (WGS) entry which is preliminary data.</text>
</comment>
<dbReference type="GO" id="GO:0016020">
    <property type="term" value="C:membrane"/>
    <property type="evidence" value="ECO:0007669"/>
    <property type="project" value="UniProtKB-SubCell"/>
</dbReference>
<proteinExistence type="inferred from homology"/>
<keyword evidence="3 4" id="KW-0472">Membrane</keyword>
<evidence type="ECO:0000256" key="3">
    <source>
        <dbReference type="ARBA" id="ARBA00023136"/>
    </source>
</evidence>
<keyword evidence="7" id="KW-1185">Reference proteome</keyword>
<dbReference type="InterPro" id="IPR023395">
    <property type="entry name" value="MCP_dom_sf"/>
</dbReference>
<dbReference type="AlphaFoldDB" id="A0A835XHH9"/>
<dbReference type="PANTHER" id="PTHR47567">
    <property type="entry name" value="MITOCHONDRIAL SUBSTRATE/SOLUTE CARRIER"/>
    <property type="match status" value="1"/>
</dbReference>
<evidence type="ECO:0008006" key="8">
    <source>
        <dbReference type="Google" id="ProtNLM"/>
    </source>
</evidence>
<evidence type="ECO:0000256" key="1">
    <source>
        <dbReference type="ARBA" id="ARBA00004141"/>
    </source>
</evidence>
<gene>
    <name evidence="6" type="ORF">HYH03_017000</name>
</gene>
<keyword evidence="5" id="KW-0813">Transport</keyword>
<dbReference type="Gene3D" id="1.50.40.10">
    <property type="entry name" value="Mitochondrial carrier domain"/>
    <property type="match status" value="1"/>
</dbReference>
<dbReference type="Proteomes" id="UP000612055">
    <property type="component" value="Unassembled WGS sequence"/>
</dbReference>
<comment type="similarity">
    <text evidence="5">Belongs to the mitochondrial carrier (TC 2.A.29) family.</text>
</comment>
<comment type="subcellular location">
    <subcellularLocation>
        <location evidence="1">Membrane</location>
        <topology evidence="1">Multi-pass membrane protein</topology>
    </subcellularLocation>
</comment>
<organism evidence="6 7">
    <name type="scientific">Edaphochlamys debaryana</name>
    <dbReference type="NCBI Taxonomy" id="47281"/>
    <lineage>
        <taxon>Eukaryota</taxon>
        <taxon>Viridiplantae</taxon>
        <taxon>Chlorophyta</taxon>
        <taxon>core chlorophytes</taxon>
        <taxon>Chlorophyceae</taxon>
        <taxon>CS clade</taxon>
        <taxon>Chlamydomonadales</taxon>
        <taxon>Chlamydomonadales incertae sedis</taxon>
        <taxon>Edaphochlamys</taxon>
    </lineage>
</organism>